<gene>
    <name evidence="6" type="ORF">PCAMFM013_S004g000244</name>
</gene>
<name>A0A0G4P1X3_PENC3</name>
<feature type="compositionally biased region" description="Low complexity" evidence="3">
    <location>
        <begin position="62"/>
        <end position="73"/>
    </location>
</feature>
<evidence type="ECO:0000313" key="7">
    <source>
        <dbReference type="Proteomes" id="UP000053732"/>
    </source>
</evidence>
<evidence type="ECO:0000256" key="4">
    <source>
        <dbReference type="SAM" id="Phobius"/>
    </source>
</evidence>
<accession>A0A0G4P1X3</accession>
<dbReference type="Proteomes" id="UP000053732">
    <property type="component" value="Unassembled WGS sequence"/>
</dbReference>
<organism evidence="6 7">
    <name type="scientific">Penicillium camemberti (strain FM 013)</name>
    <dbReference type="NCBI Taxonomy" id="1429867"/>
    <lineage>
        <taxon>Eukaryota</taxon>
        <taxon>Fungi</taxon>
        <taxon>Dikarya</taxon>
        <taxon>Ascomycota</taxon>
        <taxon>Pezizomycotina</taxon>
        <taxon>Eurotiomycetes</taxon>
        <taxon>Eurotiomycetidae</taxon>
        <taxon>Eurotiales</taxon>
        <taxon>Aspergillaceae</taxon>
        <taxon>Penicillium</taxon>
    </lineage>
</organism>
<protein>
    <recommendedName>
        <fullName evidence="2">alpha-galactosidase</fullName>
        <ecNumber evidence="2">3.2.1.22</ecNumber>
    </recommendedName>
</protein>
<feature type="domain" description="Glycoside-hydrolase family GH114 TIM-barrel" evidence="5">
    <location>
        <begin position="83"/>
        <end position="318"/>
    </location>
</feature>
<keyword evidence="7" id="KW-1185">Reference proteome</keyword>
<sequence>MGDLPSKTGWWAWSTKKKVLIFGTVALVIVALGVGLGAGLGIGLKNGGDDDNDNDNEGTGSGTTNTTTPTNTTVKWQPAVGTKWQIILKSGDGAPISTSVDAPIYDIDLFDNNKTVISDLQKMGRKVICYFSAGSFENWRDDAGDFNSTDKGEDLDGWPGEKWLNVTSPNVRKIMQARLDIAVEKGCDGVDPDNIDGYDNENGLNLTKAQAINYVNWLASQSHSRGLSVGLKNGAGIIDSVIDNMQWCVNEQCAEYEECDTYAPFIQADKPVFHIEYPKGDSTNNNKSVTTNQAKSACTANSSGNFSTVIKNMDLDNWVEYCP</sequence>
<dbReference type="Pfam" id="PF03537">
    <property type="entry name" value="Glyco_hydro_114"/>
    <property type="match status" value="1"/>
</dbReference>
<dbReference type="EC" id="3.2.1.22" evidence="2"/>
<dbReference type="InterPro" id="IPR017853">
    <property type="entry name" value="GH"/>
</dbReference>
<feature type="region of interest" description="Disordered" evidence="3">
    <location>
        <begin position="46"/>
        <end position="73"/>
    </location>
</feature>
<dbReference type="STRING" id="1429867.A0A0G4P1X3"/>
<evidence type="ECO:0000313" key="6">
    <source>
        <dbReference type="EMBL" id="CRL20304.1"/>
    </source>
</evidence>
<dbReference type="GO" id="GO:0004557">
    <property type="term" value="F:alpha-galactosidase activity"/>
    <property type="evidence" value="ECO:0007669"/>
    <property type="project" value="UniProtKB-EC"/>
</dbReference>
<dbReference type="InterPro" id="IPR013785">
    <property type="entry name" value="Aldolase_TIM"/>
</dbReference>
<comment type="catalytic activity">
    <reaction evidence="1">
        <text>Hydrolysis of terminal, non-reducing alpha-D-galactose residues in alpha-D-galactosides, including galactose oligosaccharides, galactomannans and galactolipids.</text>
        <dbReference type="EC" id="3.2.1.22"/>
    </reaction>
</comment>
<evidence type="ECO:0000259" key="5">
    <source>
        <dbReference type="Pfam" id="PF03537"/>
    </source>
</evidence>
<keyword evidence="4" id="KW-0812">Transmembrane</keyword>
<reference evidence="6 7" key="1">
    <citation type="journal article" date="2014" name="Nat. Commun.">
        <title>Multiple recent horizontal transfers of a large genomic region in cheese making fungi.</title>
        <authorList>
            <person name="Cheeseman K."/>
            <person name="Ropars J."/>
            <person name="Renault P."/>
            <person name="Dupont J."/>
            <person name="Gouzy J."/>
            <person name="Branca A."/>
            <person name="Abraham A.L."/>
            <person name="Ceppi M."/>
            <person name="Conseiller E."/>
            <person name="Debuchy R."/>
            <person name="Malagnac F."/>
            <person name="Goarin A."/>
            <person name="Silar P."/>
            <person name="Lacoste S."/>
            <person name="Sallet E."/>
            <person name="Bensimon A."/>
            <person name="Giraud T."/>
            <person name="Brygoo Y."/>
        </authorList>
    </citation>
    <scope>NUCLEOTIDE SEQUENCE [LARGE SCALE GENOMIC DNA]</scope>
    <source>
        <strain evidence="7">FM 013</strain>
    </source>
</reference>
<evidence type="ECO:0000256" key="3">
    <source>
        <dbReference type="SAM" id="MobiDB-lite"/>
    </source>
</evidence>
<dbReference type="EMBL" id="HG793137">
    <property type="protein sequence ID" value="CRL20304.1"/>
    <property type="molecule type" value="Genomic_DNA"/>
</dbReference>
<evidence type="ECO:0000256" key="2">
    <source>
        <dbReference type="ARBA" id="ARBA00012755"/>
    </source>
</evidence>
<dbReference type="PANTHER" id="PTHR35273">
    <property type="entry name" value="ALPHA-1,4 POLYGALACTOSAMINIDASE, PUTATIVE (AFU_ORTHOLOGUE AFUA_3G07890)-RELATED"/>
    <property type="match status" value="1"/>
</dbReference>
<feature type="transmembrane region" description="Helical" evidence="4">
    <location>
        <begin position="20"/>
        <end position="44"/>
    </location>
</feature>
<dbReference type="AlphaFoldDB" id="A0A0G4P1X3"/>
<dbReference type="PANTHER" id="PTHR35273:SF2">
    <property type="entry name" value="ALPHA-GALACTOSIDASE"/>
    <property type="match status" value="1"/>
</dbReference>
<dbReference type="InterPro" id="IPR004352">
    <property type="entry name" value="GH114_TIM-barrel"/>
</dbReference>
<keyword evidence="4" id="KW-0472">Membrane</keyword>
<proteinExistence type="predicted"/>
<dbReference type="SUPFAM" id="SSF51445">
    <property type="entry name" value="(Trans)glycosidases"/>
    <property type="match status" value="1"/>
</dbReference>
<dbReference type="Gene3D" id="3.20.20.70">
    <property type="entry name" value="Aldolase class I"/>
    <property type="match status" value="1"/>
</dbReference>
<evidence type="ECO:0000256" key="1">
    <source>
        <dbReference type="ARBA" id="ARBA00001255"/>
    </source>
</evidence>
<keyword evidence="4" id="KW-1133">Transmembrane helix</keyword>